<dbReference type="EMBL" id="CAJNIZ010046704">
    <property type="protein sequence ID" value="CAE7754732.1"/>
    <property type="molecule type" value="Genomic_DNA"/>
</dbReference>
<dbReference type="Pfam" id="PF14608">
    <property type="entry name" value="zf-CCCH_2"/>
    <property type="match status" value="2"/>
</dbReference>
<feature type="region of interest" description="Disordered" evidence="6">
    <location>
        <begin position="1"/>
        <end position="25"/>
    </location>
</feature>
<dbReference type="GO" id="GO:0003729">
    <property type="term" value="F:mRNA binding"/>
    <property type="evidence" value="ECO:0007669"/>
    <property type="project" value="InterPro"/>
</dbReference>
<dbReference type="GO" id="GO:0008270">
    <property type="term" value="F:zinc ion binding"/>
    <property type="evidence" value="ECO:0007669"/>
    <property type="project" value="UniProtKB-KW"/>
</dbReference>
<feature type="domain" description="C3H1-type" evidence="7">
    <location>
        <begin position="36"/>
        <end position="60"/>
    </location>
</feature>
<evidence type="ECO:0000256" key="6">
    <source>
        <dbReference type="SAM" id="MobiDB-lite"/>
    </source>
</evidence>
<dbReference type="InterPro" id="IPR045877">
    <property type="entry name" value="ZFP36-like"/>
</dbReference>
<dbReference type="SUPFAM" id="SSF90229">
    <property type="entry name" value="CCCH zinc finger"/>
    <property type="match status" value="1"/>
</dbReference>
<dbReference type="PROSITE" id="PS50103">
    <property type="entry name" value="ZF_C3H1"/>
    <property type="match status" value="2"/>
</dbReference>
<feature type="compositionally biased region" description="Polar residues" evidence="6">
    <location>
        <begin position="1"/>
        <end position="22"/>
    </location>
</feature>
<dbReference type="OrthoDB" id="424669at2759"/>
<evidence type="ECO:0000256" key="4">
    <source>
        <dbReference type="ARBA" id="ARBA00022833"/>
    </source>
</evidence>
<feature type="zinc finger region" description="C3H1-type" evidence="5">
    <location>
        <begin position="173"/>
        <end position="202"/>
    </location>
</feature>
<dbReference type="Proteomes" id="UP000649617">
    <property type="component" value="Unassembled WGS sequence"/>
</dbReference>
<keyword evidence="1 5" id="KW-0479">Metal-binding</keyword>
<proteinExistence type="predicted"/>
<keyword evidence="3 5" id="KW-0863">Zinc-finger</keyword>
<keyword evidence="4 5" id="KW-0862">Zinc</keyword>
<keyword evidence="9" id="KW-1185">Reference proteome</keyword>
<feature type="zinc finger region" description="C3H1-type" evidence="5">
    <location>
        <begin position="36"/>
        <end position="60"/>
    </location>
</feature>
<sequence>MSQEQMVSSEMVQDLPPSSGSTGPRMFEGNFRPSCLCKMWIQHPTYCAHGDSCSFAHGLAEMSTDLQMGLETLASTGLFGAKAAMVGEAFKGKGKAATGKGKPGQAVTIYAAVQTNGKGMGVGMGPTNGANGKGMNGKGMNGKGMDGKGMDGKGMAAVNAAAAPAGSRFGDSFMPTRICSFWLKDPGACLKGDACSFAHGVAELHPNSVQECGVSRFLHTGFTPRVMCKNIHSEHGCYKGLWCTYAHSAEEMA</sequence>
<comment type="caution">
    <text evidence="8">The sequence shown here is derived from an EMBL/GenBank/DDBJ whole genome shotgun (WGS) entry which is preliminary data.</text>
</comment>
<protein>
    <recommendedName>
        <fullName evidence="7">C3H1-type domain-containing protein</fullName>
    </recommendedName>
</protein>
<dbReference type="Gene3D" id="4.10.1000.10">
    <property type="entry name" value="Zinc finger, CCCH-type"/>
    <property type="match status" value="1"/>
</dbReference>
<evidence type="ECO:0000256" key="5">
    <source>
        <dbReference type="PROSITE-ProRule" id="PRU00723"/>
    </source>
</evidence>
<evidence type="ECO:0000313" key="8">
    <source>
        <dbReference type="EMBL" id="CAE7754732.1"/>
    </source>
</evidence>
<gene>
    <name evidence="8" type="ORF">SPIL2461_LOCUS21908</name>
</gene>
<name>A0A812XY36_SYMPI</name>
<dbReference type="PANTHER" id="PTHR12547">
    <property type="entry name" value="CCCH ZINC FINGER/TIS11-RELATED"/>
    <property type="match status" value="1"/>
</dbReference>
<reference evidence="8" key="1">
    <citation type="submission" date="2021-02" db="EMBL/GenBank/DDBJ databases">
        <authorList>
            <person name="Dougan E. K."/>
            <person name="Rhodes N."/>
            <person name="Thang M."/>
            <person name="Chan C."/>
        </authorList>
    </citation>
    <scope>NUCLEOTIDE SEQUENCE</scope>
</reference>
<accession>A0A812XY36</accession>
<evidence type="ECO:0000256" key="2">
    <source>
        <dbReference type="ARBA" id="ARBA00022737"/>
    </source>
</evidence>
<evidence type="ECO:0000313" key="9">
    <source>
        <dbReference type="Proteomes" id="UP000649617"/>
    </source>
</evidence>
<dbReference type="InterPro" id="IPR036855">
    <property type="entry name" value="Znf_CCCH_sf"/>
</dbReference>
<dbReference type="AlphaFoldDB" id="A0A812XY36"/>
<keyword evidence="2" id="KW-0677">Repeat</keyword>
<evidence type="ECO:0000256" key="1">
    <source>
        <dbReference type="ARBA" id="ARBA00022723"/>
    </source>
</evidence>
<evidence type="ECO:0000256" key="3">
    <source>
        <dbReference type="ARBA" id="ARBA00022771"/>
    </source>
</evidence>
<feature type="domain" description="C3H1-type" evidence="7">
    <location>
        <begin position="173"/>
        <end position="202"/>
    </location>
</feature>
<dbReference type="InterPro" id="IPR000571">
    <property type="entry name" value="Znf_CCCH"/>
</dbReference>
<organism evidence="8 9">
    <name type="scientific">Symbiodinium pilosum</name>
    <name type="common">Dinoflagellate</name>
    <dbReference type="NCBI Taxonomy" id="2952"/>
    <lineage>
        <taxon>Eukaryota</taxon>
        <taxon>Sar</taxon>
        <taxon>Alveolata</taxon>
        <taxon>Dinophyceae</taxon>
        <taxon>Suessiales</taxon>
        <taxon>Symbiodiniaceae</taxon>
        <taxon>Symbiodinium</taxon>
    </lineage>
</organism>
<dbReference type="SMART" id="SM00356">
    <property type="entry name" value="ZnF_C3H1"/>
    <property type="match status" value="3"/>
</dbReference>
<evidence type="ECO:0000259" key="7">
    <source>
        <dbReference type="PROSITE" id="PS50103"/>
    </source>
</evidence>